<accession>X1IMU7</accession>
<protein>
    <recommendedName>
        <fullName evidence="2">3-hydroxy-3-methylglutaryl-CoA reductase</fullName>
    </recommendedName>
</protein>
<dbReference type="GO" id="GO:0004420">
    <property type="term" value="F:hydroxymethylglutaryl-CoA reductase (NADPH) activity"/>
    <property type="evidence" value="ECO:0007669"/>
    <property type="project" value="InterPro"/>
</dbReference>
<evidence type="ECO:0000313" key="1">
    <source>
        <dbReference type="EMBL" id="GAH67444.1"/>
    </source>
</evidence>
<dbReference type="PROSITE" id="PS50065">
    <property type="entry name" value="HMG_COA_REDUCTASE_4"/>
    <property type="match status" value="1"/>
</dbReference>
<dbReference type="PANTHER" id="PTHR10572">
    <property type="entry name" value="3-HYDROXY-3-METHYLGLUTARYL-COENZYME A REDUCTASE"/>
    <property type="match status" value="1"/>
</dbReference>
<dbReference type="InterPro" id="IPR009029">
    <property type="entry name" value="HMG_CoA_Rdtase_sub-bd_dom_sf"/>
</dbReference>
<sequence length="172" mass="19032">MSFSSRIPDFYNKTIEERRKIIVEMLSLSEKDVSILQGKETVEDIFEIMIENVVGMVSLPLGIATNFIVNGKDYLVPMVIEESSVVAAASHAAKIARKKGGFIAEYSGSLTIGQLQICDVKDIEMAKRRLIAYKSELLDIANSTNEILNKLGGGAKDFELRIIQGNLDSYLL</sequence>
<dbReference type="PANTHER" id="PTHR10572:SF24">
    <property type="entry name" value="3-HYDROXY-3-METHYLGLUTARYL-COENZYME A REDUCTASE"/>
    <property type="match status" value="1"/>
</dbReference>
<gene>
    <name evidence="1" type="ORF">S03H2_43071</name>
</gene>
<dbReference type="Pfam" id="PF00368">
    <property type="entry name" value="HMG-CoA_red"/>
    <property type="match status" value="1"/>
</dbReference>
<feature type="non-terminal residue" evidence="1">
    <location>
        <position position="172"/>
    </location>
</feature>
<dbReference type="InterPro" id="IPR023074">
    <property type="entry name" value="HMG_CoA_Rdtase_cat_sf"/>
</dbReference>
<dbReference type="EMBL" id="BARU01026840">
    <property type="protein sequence ID" value="GAH67444.1"/>
    <property type="molecule type" value="Genomic_DNA"/>
</dbReference>
<comment type="caution">
    <text evidence="1">The sequence shown here is derived from an EMBL/GenBank/DDBJ whole genome shotgun (WGS) entry which is preliminary data.</text>
</comment>
<dbReference type="SUPFAM" id="SSF56542">
    <property type="entry name" value="Substrate-binding domain of HMG-CoA reductase"/>
    <property type="match status" value="1"/>
</dbReference>
<name>X1IMU7_9ZZZZ</name>
<dbReference type="GO" id="GO:0015936">
    <property type="term" value="P:coenzyme A metabolic process"/>
    <property type="evidence" value="ECO:0007669"/>
    <property type="project" value="InterPro"/>
</dbReference>
<dbReference type="Gene3D" id="3.90.770.10">
    <property type="entry name" value="3-hydroxy-3-methylglutaryl-coenzyme A Reductase, Chain A, domain 2"/>
    <property type="match status" value="1"/>
</dbReference>
<proteinExistence type="predicted"/>
<reference evidence="1" key="1">
    <citation type="journal article" date="2014" name="Front. Microbiol.">
        <title>High frequency of phylogenetically diverse reductive dehalogenase-homologous genes in deep subseafloor sedimentary metagenomes.</title>
        <authorList>
            <person name="Kawai M."/>
            <person name="Futagami T."/>
            <person name="Toyoda A."/>
            <person name="Takaki Y."/>
            <person name="Nishi S."/>
            <person name="Hori S."/>
            <person name="Arai W."/>
            <person name="Tsubouchi T."/>
            <person name="Morono Y."/>
            <person name="Uchiyama I."/>
            <person name="Ito T."/>
            <person name="Fujiyama A."/>
            <person name="Inagaki F."/>
            <person name="Takami H."/>
        </authorList>
    </citation>
    <scope>NUCLEOTIDE SEQUENCE</scope>
    <source>
        <strain evidence="1">Expedition CK06-06</strain>
    </source>
</reference>
<organism evidence="1">
    <name type="scientific">marine sediment metagenome</name>
    <dbReference type="NCBI Taxonomy" id="412755"/>
    <lineage>
        <taxon>unclassified sequences</taxon>
        <taxon>metagenomes</taxon>
        <taxon>ecological metagenomes</taxon>
    </lineage>
</organism>
<dbReference type="InterPro" id="IPR002202">
    <property type="entry name" value="HMG_CoA_Rdtase"/>
</dbReference>
<evidence type="ECO:0008006" key="2">
    <source>
        <dbReference type="Google" id="ProtNLM"/>
    </source>
</evidence>
<dbReference type="AlphaFoldDB" id="X1IMU7"/>